<sequence>MTIQLQASAACPSVYLPVSTPSSPLAGPWVALVLPEGVSLTAVPQILSDWAWLDQASSQTPSMIPPVPGFWVFAPAAPADLPSFAEALWGSPAAAVFTGTTVPVWCRNADDLSNGLQWLATGSTTGPLILSSANIGFGNNFAFFIPSGSPFTRNSASDTLTITAQGKFIFNIRGSGITGFDPSLTLALTGSDAGLLILGATLSFDPSPSSANLGIHYLYQSSGAAVTVLNYPLFDVGAAGPKIGYHVSLDPAAPFDGARTRFSFTQPATTLGAGFTSPLGQTVCLTPRSGAGLVIRSLWGTGGESCLEPDGDFTASLSPAMSDGSVALLCGSVGTEGLGGAAGSVLSFIAGAAYCPLDPTTATASDQSDPLDDRGGAAVTAWVAVSAADGSAQYRCQPAQSALFQGGAGLPDYLFTGAAFPLVAGTTLSPVPMAAYGLINSQIAKVAATPYRAFENHVLAPVRAQTMATATKAALAAKAAARTASAPAPAADTTSTYVTNSGLVATVDGEVLLSVQLAATVDAGGKTHSWVAEDISPALQTALMTNDCFLVVSRTAGSDGDILFSLSGDVAFSDWSFEPGIGADGQFLIFKYAGTDIATLAGSLANWAEAATFNADPAAVQAALLSLIATVQAAAEGGDTLYTTLWSALSDPAWNGLLALSAPANTLPEIVASMEYSLGSTLSALAVGLQVNDLSGGGDESPAVAASAPFAVVDYANPDQAASPAAGGAYGYTLDSLRAGFINGTLTSFTAGGRLEINQLFGLPAALQNDGGDATSNIVAIDGRYLQPVGDDATGYYAFSAAGPAEFRIAYDYFDGQATAQILKTVNVTNLQFVQVNDNQSRFSLNGALVFNPPASAPEDPYLYLGSPPTTDLFDFDALAYSDLGIVMTGSGVDLVYSFDVAQVRFPTPTSGLRQGLVTDLPLTAQSLSGAGSLSDLGAIAFQVPTGWTPPVDGFDYALVFAITLGSPGLLSSQAGSLTGTVYLGWGASGSYSLGLLISGIDQTCSLTLQGVMKLAIGVAGIDTMASDGTNRTVLLLQQCSLSFMGAAIPGSARPFTLTLFGAPPYPSQTLLWFGDAVPATSL</sequence>
<dbReference type="RefSeq" id="WP_014188728.1">
    <property type="nucleotide sequence ID" value="NC_016586.1"/>
</dbReference>
<dbReference type="EMBL" id="FQ311870">
    <property type="protein sequence ID" value="CBS89292.1"/>
    <property type="molecule type" value="Genomic_DNA"/>
</dbReference>
<evidence type="ECO:0000313" key="2">
    <source>
        <dbReference type="Proteomes" id="UP000005667"/>
    </source>
</evidence>
<geneLocation type="plasmid" evidence="1 2">
    <name>AZO_p2</name>
</geneLocation>
<organism evidence="1 2">
    <name type="scientific">Azospirillum lipoferum (strain 4B)</name>
    <dbReference type="NCBI Taxonomy" id="862719"/>
    <lineage>
        <taxon>Bacteria</taxon>
        <taxon>Pseudomonadati</taxon>
        <taxon>Pseudomonadota</taxon>
        <taxon>Alphaproteobacteria</taxon>
        <taxon>Rhodospirillales</taxon>
        <taxon>Azospirillaceae</taxon>
        <taxon>Azospirillum</taxon>
    </lineage>
</organism>
<dbReference type="Proteomes" id="UP000005667">
    <property type="component" value="Plasmid AZO_p2"/>
</dbReference>
<reference evidence="2" key="1">
    <citation type="journal article" date="2011" name="PLoS Genet.">
        <title>Azospirillum genomes reveal transition of bacteria from aquatic to terrestrial environments.</title>
        <authorList>
            <person name="Wisniewski-Dye F."/>
            <person name="Borziak K."/>
            <person name="Khalsa-Moyers G."/>
            <person name="Alexandre G."/>
            <person name="Sukharnikov L.O."/>
            <person name="Wuichet K."/>
            <person name="Hurst G.B."/>
            <person name="McDonald W.H."/>
            <person name="Robertson J.S."/>
            <person name="Barbe V."/>
            <person name="Calteau A."/>
            <person name="Rouy Z."/>
            <person name="Mangenot S."/>
            <person name="Prigent-Combaret C."/>
            <person name="Normand P."/>
            <person name="Boyer M."/>
            <person name="Siguier P."/>
            <person name="Dessaux Y."/>
            <person name="Elmerich C."/>
            <person name="Condemine G."/>
            <person name="Krishnen G."/>
            <person name="Kennedy I."/>
            <person name="Paterson A.H."/>
            <person name="Gonzalez V."/>
            <person name="Mavingui P."/>
            <person name="Zhulin I.B."/>
        </authorList>
    </citation>
    <scope>NUCLEOTIDE SEQUENCE [LARGE SCALE GENOMIC DNA]</scope>
    <source>
        <strain evidence="2">4B</strain>
    </source>
</reference>
<evidence type="ECO:0000313" key="1">
    <source>
        <dbReference type="EMBL" id="CBS89292.1"/>
    </source>
</evidence>
<dbReference type="AlphaFoldDB" id="G7ZE33"/>
<dbReference type="KEGG" id="ali:AZOLI_p20105"/>
<keyword evidence="1" id="KW-0614">Plasmid</keyword>
<protein>
    <submittedName>
        <fullName evidence="1">Uncharacterized protein</fullName>
    </submittedName>
</protein>
<dbReference type="OrthoDB" id="580741at2"/>
<gene>
    <name evidence="1" type="ordered locus">AZOLI_p20105</name>
</gene>
<keyword evidence="2" id="KW-1185">Reference proteome</keyword>
<proteinExistence type="predicted"/>
<accession>G7ZE33</accession>
<name>G7ZE33_AZOL4</name>
<dbReference type="HOGENOM" id="CLU_285705_0_0_5"/>